<dbReference type="AlphaFoldDB" id="A0AAW0IHH1"/>
<evidence type="ECO:0000313" key="1">
    <source>
        <dbReference type="EMBL" id="KAK7814040.1"/>
    </source>
</evidence>
<proteinExistence type="predicted"/>
<gene>
    <name evidence="1" type="ORF">CFP56_003941</name>
</gene>
<protein>
    <submittedName>
        <fullName evidence="1">Uncharacterized protein</fullName>
    </submittedName>
</protein>
<dbReference type="Proteomes" id="UP000237347">
    <property type="component" value="Unassembled WGS sequence"/>
</dbReference>
<comment type="caution">
    <text evidence="1">The sequence shown here is derived from an EMBL/GenBank/DDBJ whole genome shotgun (WGS) entry which is preliminary data.</text>
</comment>
<organism evidence="1 2">
    <name type="scientific">Quercus suber</name>
    <name type="common">Cork oak</name>
    <dbReference type="NCBI Taxonomy" id="58331"/>
    <lineage>
        <taxon>Eukaryota</taxon>
        <taxon>Viridiplantae</taxon>
        <taxon>Streptophyta</taxon>
        <taxon>Embryophyta</taxon>
        <taxon>Tracheophyta</taxon>
        <taxon>Spermatophyta</taxon>
        <taxon>Magnoliopsida</taxon>
        <taxon>eudicotyledons</taxon>
        <taxon>Gunneridae</taxon>
        <taxon>Pentapetalae</taxon>
        <taxon>rosids</taxon>
        <taxon>fabids</taxon>
        <taxon>Fagales</taxon>
        <taxon>Fagaceae</taxon>
        <taxon>Quercus</taxon>
    </lineage>
</organism>
<name>A0AAW0IHH1_QUESU</name>
<accession>A0AAW0IHH1</accession>
<dbReference type="EMBL" id="PKMF04001144">
    <property type="protein sequence ID" value="KAK7814040.1"/>
    <property type="molecule type" value="Genomic_DNA"/>
</dbReference>
<keyword evidence="2" id="KW-1185">Reference proteome</keyword>
<sequence>MLHLLCCSSSDIFGMALELVLRCFCQY</sequence>
<evidence type="ECO:0000313" key="2">
    <source>
        <dbReference type="Proteomes" id="UP000237347"/>
    </source>
</evidence>
<reference evidence="1 2" key="1">
    <citation type="journal article" date="2018" name="Sci. Data">
        <title>The draft genome sequence of cork oak.</title>
        <authorList>
            <person name="Ramos A.M."/>
            <person name="Usie A."/>
            <person name="Barbosa P."/>
            <person name="Barros P.M."/>
            <person name="Capote T."/>
            <person name="Chaves I."/>
            <person name="Simoes F."/>
            <person name="Abreu I."/>
            <person name="Carrasquinho I."/>
            <person name="Faro C."/>
            <person name="Guimaraes J.B."/>
            <person name="Mendonca D."/>
            <person name="Nobrega F."/>
            <person name="Rodrigues L."/>
            <person name="Saibo N.J.M."/>
            <person name="Varela M.C."/>
            <person name="Egas C."/>
            <person name="Matos J."/>
            <person name="Miguel C.M."/>
            <person name="Oliveira M.M."/>
            <person name="Ricardo C.P."/>
            <person name="Goncalves S."/>
        </authorList>
    </citation>
    <scope>NUCLEOTIDE SEQUENCE [LARGE SCALE GENOMIC DNA]</scope>
    <source>
        <strain evidence="2">cv. HL8</strain>
    </source>
</reference>